<dbReference type="EMBL" id="LR134117">
    <property type="protein sequence ID" value="VDZ57864.1"/>
    <property type="molecule type" value="Genomic_DNA"/>
</dbReference>
<evidence type="ECO:0000313" key="2">
    <source>
        <dbReference type="Proteomes" id="UP000281391"/>
    </source>
</evidence>
<protein>
    <submittedName>
        <fullName evidence="1">Uncharacterized protein</fullName>
    </submittedName>
</protein>
<dbReference type="Proteomes" id="UP000281391">
    <property type="component" value="Chromosome"/>
</dbReference>
<dbReference type="KEGG" id="sof:NCTC11214_02589"/>
<accession>A0A3S4FNN8</accession>
<proteinExistence type="predicted"/>
<sequence length="139" mass="15906">MAIFCHCCSFLARRSPSSFTPQRSENSGGDGIDAQLDGFLNGEFHLFAARNHLPQMQIERRLAIFLPSGTDLHLNAFFIHPRDFSIEHLVAAVKQLQQLAWTHAQYATNVVGRVFAQDDFRIGTQRLRVMNARYAHRFF</sequence>
<dbReference type="AlphaFoldDB" id="A0A3S4FNN8"/>
<gene>
    <name evidence="1" type="ORF">NCTC11214_02589</name>
</gene>
<evidence type="ECO:0000313" key="1">
    <source>
        <dbReference type="EMBL" id="VDZ57864.1"/>
    </source>
</evidence>
<reference evidence="1 2" key="1">
    <citation type="submission" date="2018-12" db="EMBL/GenBank/DDBJ databases">
        <authorList>
            <consortium name="Pathogen Informatics"/>
        </authorList>
    </citation>
    <scope>NUCLEOTIDE SEQUENCE [LARGE SCALE GENOMIC DNA]</scope>
    <source>
        <strain evidence="1 2">NCTC11214</strain>
    </source>
</reference>
<name>A0A3S4FNN8_SEROD</name>
<organism evidence="1 2">
    <name type="scientific">Serratia odorifera</name>
    <dbReference type="NCBI Taxonomy" id="618"/>
    <lineage>
        <taxon>Bacteria</taxon>
        <taxon>Pseudomonadati</taxon>
        <taxon>Pseudomonadota</taxon>
        <taxon>Gammaproteobacteria</taxon>
        <taxon>Enterobacterales</taxon>
        <taxon>Yersiniaceae</taxon>
        <taxon>Serratia</taxon>
    </lineage>
</organism>